<reference evidence="1" key="1">
    <citation type="submission" date="2023-10" db="EMBL/GenBank/DDBJ databases">
        <authorList>
            <person name="Wang Q."/>
        </authorList>
    </citation>
    <scope>NUCLEOTIDE SEQUENCE</scope>
    <source>
        <strain evidence="1">BJZYA2014</strain>
    </source>
</reference>
<dbReference type="PROSITE" id="PS50012">
    <property type="entry name" value="RCC1_3"/>
    <property type="match status" value="1"/>
</dbReference>
<proteinExistence type="predicted"/>
<gene>
    <name evidence="1" type="ORF">NezhNPV_ORF72</name>
</gene>
<organism evidence="1">
    <name type="scientific">Nesodiprion zhejiangensis nucleopolyhedrovirus</name>
    <dbReference type="NCBI Taxonomy" id="3135970"/>
    <lineage>
        <taxon>Viruses</taxon>
        <taxon>Viruses incertae sedis</taxon>
        <taxon>Naldaviricetes</taxon>
        <taxon>Lefavirales</taxon>
        <taxon>Baculoviridae</taxon>
    </lineage>
</organism>
<dbReference type="GO" id="GO:0005085">
    <property type="term" value="F:guanyl-nucleotide exchange factor activity"/>
    <property type="evidence" value="ECO:0007669"/>
    <property type="project" value="TreeGrafter"/>
</dbReference>
<evidence type="ECO:0000313" key="1">
    <source>
        <dbReference type="EMBL" id="WYD57117.1"/>
    </source>
</evidence>
<dbReference type="InterPro" id="IPR000408">
    <property type="entry name" value="Reg_chr_condens"/>
</dbReference>
<sequence>MNELWVCGENIAGQLGSEINRSKKFIKVKDLLNITKVCCGGLHTMCLDIYGNVFTFGCNDENALGRVTCDIDEHIPVKLDLPYKVIDISAGDSHSVFLYNNGSVAACGLIRVCAIVWV</sequence>
<dbReference type="Pfam" id="PF00415">
    <property type="entry name" value="RCC1"/>
    <property type="match status" value="2"/>
</dbReference>
<dbReference type="InterPro" id="IPR009091">
    <property type="entry name" value="RCC1/BLIP-II"/>
</dbReference>
<dbReference type="PROSITE" id="PS00625">
    <property type="entry name" value="RCC1_1"/>
    <property type="match status" value="1"/>
</dbReference>
<dbReference type="PROSITE" id="PS00626">
    <property type="entry name" value="RCC1_2"/>
    <property type="match status" value="2"/>
</dbReference>
<dbReference type="PRINTS" id="PR00633">
    <property type="entry name" value="RCCNDNSATION"/>
</dbReference>
<name>A0AAN0LHP2_9BACU</name>
<dbReference type="InterPro" id="IPR051553">
    <property type="entry name" value="Ran_GTPase-activating"/>
</dbReference>
<dbReference type="EMBL" id="OR723730">
    <property type="protein sequence ID" value="WYD57117.1"/>
    <property type="molecule type" value="Genomic_DNA"/>
</dbReference>
<accession>A0AAN0LHP2</accession>
<dbReference type="PANTHER" id="PTHR45982">
    <property type="entry name" value="REGULATOR OF CHROMOSOME CONDENSATION"/>
    <property type="match status" value="1"/>
</dbReference>
<protein>
    <submittedName>
        <fullName evidence="1">Uncharacterized protein</fullName>
    </submittedName>
</protein>
<dbReference type="PANTHER" id="PTHR45982:SF1">
    <property type="entry name" value="REGULATOR OF CHROMOSOME CONDENSATION"/>
    <property type="match status" value="1"/>
</dbReference>
<dbReference type="SUPFAM" id="SSF50985">
    <property type="entry name" value="RCC1/BLIP-II"/>
    <property type="match status" value="1"/>
</dbReference>
<dbReference type="Gene3D" id="2.130.10.30">
    <property type="entry name" value="Regulator of chromosome condensation 1/beta-lactamase-inhibitor protein II"/>
    <property type="match status" value="1"/>
</dbReference>